<dbReference type="PROSITE" id="PS51898">
    <property type="entry name" value="TYR_RECOMBINASE"/>
    <property type="match status" value="1"/>
</dbReference>
<keyword evidence="2" id="KW-0229">DNA integration</keyword>
<sequence>MTASSKIISFPQTGAAEWVESYVKEVLSKHDESTVEAYQRILRHFTTWVVELPGHEKRFLPTQLTPTSIELYLSTLRDQGYSVSHRSRVKSVLSGFCQWLMEEKEAIRRNPTRGIKMPTQQILAPRILEPDQRFVLRTLVDQDEDLRGKAIFALGYWAGCRVSDVAHLLMEHTHVGPKIGWLRVGHKGEKFREIDLLNEVRRPLNAYLLHGGRDRESPYVFTSQRSPQLTEAGIHHWFRALKRNATKEQWELIADVTFHDLRHDFAHRAREAGWSLEELAYYLGHVTVKGMPAIQTTIRYTQVSRAHVKEKLKLLKG</sequence>
<evidence type="ECO:0000313" key="8">
    <source>
        <dbReference type="EMBL" id="GHO99873.1"/>
    </source>
</evidence>
<dbReference type="InterPro" id="IPR011010">
    <property type="entry name" value="DNA_brk_join_enz"/>
</dbReference>
<evidence type="ECO:0000256" key="3">
    <source>
        <dbReference type="ARBA" id="ARBA00023125"/>
    </source>
</evidence>
<dbReference type="InterPro" id="IPR002104">
    <property type="entry name" value="Integrase_catalytic"/>
</dbReference>
<comment type="caution">
    <text evidence="8">The sequence shown here is derived from an EMBL/GenBank/DDBJ whole genome shotgun (WGS) entry which is preliminary data.</text>
</comment>
<protein>
    <submittedName>
        <fullName evidence="8">Tyrosine recombinase XerC</fullName>
    </submittedName>
</protein>
<dbReference type="InterPro" id="IPR013762">
    <property type="entry name" value="Integrase-like_cat_sf"/>
</dbReference>
<evidence type="ECO:0000313" key="9">
    <source>
        <dbReference type="Proteomes" id="UP000597444"/>
    </source>
</evidence>
<dbReference type="Pfam" id="PF02899">
    <property type="entry name" value="Phage_int_SAM_1"/>
    <property type="match status" value="1"/>
</dbReference>
<evidence type="ECO:0000259" key="6">
    <source>
        <dbReference type="PROSITE" id="PS51898"/>
    </source>
</evidence>
<dbReference type="GO" id="GO:0015074">
    <property type="term" value="P:DNA integration"/>
    <property type="evidence" value="ECO:0007669"/>
    <property type="project" value="UniProtKB-KW"/>
</dbReference>
<evidence type="ECO:0000256" key="4">
    <source>
        <dbReference type="ARBA" id="ARBA00023172"/>
    </source>
</evidence>
<evidence type="ECO:0000256" key="5">
    <source>
        <dbReference type="PROSITE-ProRule" id="PRU01248"/>
    </source>
</evidence>
<dbReference type="InterPro" id="IPR004107">
    <property type="entry name" value="Integrase_SAM-like_N"/>
</dbReference>
<dbReference type="AlphaFoldDB" id="A0A8J3ISX3"/>
<dbReference type="InterPro" id="IPR044068">
    <property type="entry name" value="CB"/>
</dbReference>
<gene>
    <name evidence="8" type="primary">xerC_2</name>
    <name evidence="8" type="ORF">KSF_099210</name>
</gene>
<dbReference type="Gene3D" id="1.10.150.130">
    <property type="match status" value="1"/>
</dbReference>
<dbReference type="InterPro" id="IPR050090">
    <property type="entry name" value="Tyrosine_recombinase_XerCD"/>
</dbReference>
<comment type="similarity">
    <text evidence="1">Belongs to the 'phage' integrase family.</text>
</comment>
<dbReference type="PANTHER" id="PTHR30349:SF41">
    <property type="entry name" value="INTEGRASE_RECOMBINASE PROTEIN MJ0367-RELATED"/>
    <property type="match status" value="1"/>
</dbReference>
<dbReference type="SUPFAM" id="SSF56349">
    <property type="entry name" value="DNA breaking-rejoining enzymes"/>
    <property type="match status" value="1"/>
</dbReference>
<organism evidence="8 9">
    <name type="scientific">Reticulibacter mediterranei</name>
    <dbReference type="NCBI Taxonomy" id="2778369"/>
    <lineage>
        <taxon>Bacteria</taxon>
        <taxon>Bacillati</taxon>
        <taxon>Chloroflexota</taxon>
        <taxon>Ktedonobacteria</taxon>
        <taxon>Ktedonobacterales</taxon>
        <taxon>Reticulibacteraceae</taxon>
        <taxon>Reticulibacter</taxon>
    </lineage>
</organism>
<dbReference type="PANTHER" id="PTHR30349">
    <property type="entry name" value="PHAGE INTEGRASE-RELATED"/>
    <property type="match status" value="1"/>
</dbReference>
<accession>A0A8J3ISX3</accession>
<dbReference type="Gene3D" id="1.10.443.10">
    <property type="entry name" value="Intergrase catalytic core"/>
    <property type="match status" value="1"/>
</dbReference>
<proteinExistence type="inferred from homology"/>
<dbReference type="Pfam" id="PF00589">
    <property type="entry name" value="Phage_integrase"/>
    <property type="match status" value="1"/>
</dbReference>
<dbReference type="Proteomes" id="UP000597444">
    <property type="component" value="Unassembled WGS sequence"/>
</dbReference>
<evidence type="ECO:0000256" key="1">
    <source>
        <dbReference type="ARBA" id="ARBA00008857"/>
    </source>
</evidence>
<feature type="domain" description="Tyr recombinase" evidence="6">
    <location>
        <begin position="123"/>
        <end position="313"/>
    </location>
</feature>
<keyword evidence="3 5" id="KW-0238">DNA-binding</keyword>
<dbReference type="GO" id="GO:0006310">
    <property type="term" value="P:DNA recombination"/>
    <property type="evidence" value="ECO:0007669"/>
    <property type="project" value="UniProtKB-KW"/>
</dbReference>
<dbReference type="InterPro" id="IPR010998">
    <property type="entry name" value="Integrase_recombinase_N"/>
</dbReference>
<dbReference type="GO" id="GO:0003677">
    <property type="term" value="F:DNA binding"/>
    <property type="evidence" value="ECO:0007669"/>
    <property type="project" value="UniProtKB-UniRule"/>
</dbReference>
<dbReference type="RefSeq" id="WP_220210485.1">
    <property type="nucleotide sequence ID" value="NZ_BNJK01000002.1"/>
</dbReference>
<feature type="domain" description="Core-binding (CB)" evidence="7">
    <location>
        <begin position="13"/>
        <end position="101"/>
    </location>
</feature>
<dbReference type="CDD" id="cd00397">
    <property type="entry name" value="DNA_BRE_C"/>
    <property type="match status" value="1"/>
</dbReference>
<keyword evidence="4" id="KW-0233">DNA recombination</keyword>
<name>A0A8J3ISX3_9CHLR</name>
<keyword evidence="9" id="KW-1185">Reference proteome</keyword>
<dbReference type="PROSITE" id="PS51900">
    <property type="entry name" value="CB"/>
    <property type="match status" value="1"/>
</dbReference>
<evidence type="ECO:0000259" key="7">
    <source>
        <dbReference type="PROSITE" id="PS51900"/>
    </source>
</evidence>
<reference evidence="8" key="1">
    <citation type="submission" date="2020-10" db="EMBL/GenBank/DDBJ databases">
        <title>Taxonomic study of unclassified bacteria belonging to the class Ktedonobacteria.</title>
        <authorList>
            <person name="Yabe S."/>
            <person name="Wang C.M."/>
            <person name="Zheng Y."/>
            <person name="Sakai Y."/>
            <person name="Cavaletti L."/>
            <person name="Monciardini P."/>
            <person name="Donadio S."/>
        </authorList>
    </citation>
    <scope>NUCLEOTIDE SEQUENCE</scope>
    <source>
        <strain evidence="8">ID150040</strain>
    </source>
</reference>
<dbReference type="EMBL" id="BNJK01000002">
    <property type="protein sequence ID" value="GHO99873.1"/>
    <property type="molecule type" value="Genomic_DNA"/>
</dbReference>
<evidence type="ECO:0000256" key="2">
    <source>
        <dbReference type="ARBA" id="ARBA00022908"/>
    </source>
</evidence>